<name>A0A8H7PJW0_9FUNG</name>
<protein>
    <recommendedName>
        <fullName evidence="14">E3 ubiquitin protein ligase</fullName>
        <ecNumber evidence="14">2.3.2.27</ecNumber>
    </recommendedName>
</protein>
<dbReference type="InterPro" id="IPR013956">
    <property type="entry name" value="E3_ubiquit_lig_Bre1"/>
</dbReference>
<keyword evidence="10 14" id="KW-0156">Chromatin regulator</keyword>
<feature type="domain" description="RING-type" evidence="15">
    <location>
        <begin position="160"/>
        <end position="198"/>
    </location>
</feature>
<dbReference type="InterPro" id="IPR017907">
    <property type="entry name" value="Znf_RING_CS"/>
</dbReference>
<dbReference type="EMBL" id="JAEPRA010000015">
    <property type="protein sequence ID" value="KAG2175271.1"/>
    <property type="molecule type" value="Genomic_DNA"/>
</dbReference>
<organism evidence="16 17">
    <name type="scientific">Umbelopsis vinacea</name>
    <dbReference type="NCBI Taxonomy" id="44442"/>
    <lineage>
        <taxon>Eukaryota</taxon>
        <taxon>Fungi</taxon>
        <taxon>Fungi incertae sedis</taxon>
        <taxon>Mucoromycota</taxon>
        <taxon>Mucoromycotina</taxon>
        <taxon>Umbelopsidomycetes</taxon>
        <taxon>Umbelopsidales</taxon>
        <taxon>Umbelopsidaceae</taxon>
        <taxon>Umbelopsis</taxon>
    </lineage>
</organism>
<dbReference type="InterPro" id="IPR018957">
    <property type="entry name" value="Znf_C3HC4_RING-type"/>
</dbReference>
<evidence type="ECO:0000256" key="3">
    <source>
        <dbReference type="ARBA" id="ARBA00004906"/>
    </source>
</evidence>
<dbReference type="OrthoDB" id="10266039at2759"/>
<dbReference type="GO" id="GO:0005634">
    <property type="term" value="C:nucleus"/>
    <property type="evidence" value="ECO:0007669"/>
    <property type="project" value="UniProtKB-SubCell"/>
</dbReference>
<sequence>TNDSKQKLKHSQAFTALNKSKDVFKLLSNQLQRQNEMQLEVIRQFNEHEKNMNAQLSNYDREMISVSSSFELHQQQVSDVWANQGELEERLGNLSSKLVEMRDLIKDRSKALEETRYLRSRIEEESELLKRRLDAMARVENPTEMKLAKEREEYKTLLKCSSCHLRFKSHVLLRCMHTFCKECLDIRIETRQRKCPNCGESFGSNDVKQFFF</sequence>
<dbReference type="Proteomes" id="UP000612746">
    <property type="component" value="Unassembled WGS sequence"/>
</dbReference>
<evidence type="ECO:0000259" key="15">
    <source>
        <dbReference type="PROSITE" id="PS50089"/>
    </source>
</evidence>
<reference evidence="16" key="1">
    <citation type="submission" date="2020-12" db="EMBL/GenBank/DDBJ databases">
        <title>Metabolic potential, ecology and presence of endohyphal bacteria is reflected in genomic diversity of Mucoromycotina.</title>
        <authorList>
            <person name="Muszewska A."/>
            <person name="Okrasinska A."/>
            <person name="Steczkiewicz K."/>
            <person name="Drgas O."/>
            <person name="Orlowska M."/>
            <person name="Perlinska-Lenart U."/>
            <person name="Aleksandrzak-Piekarczyk T."/>
            <person name="Szatraj K."/>
            <person name="Zielenkiewicz U."/>
            <person name="Pilsyk S."/>
            <person name="Malc E."/>
            <person name="Mieczkowski P."/>
            <person name="Kruszewska J.S."/>
            <person name="Biernat P."/>
            <person name="Pawlowska J."/>
        </authorList>
    </citation>
    <scope>NUCLEOTIDE SEQUENCE</scope>
    <source>
        <strain evidence="16">WA0000051536</strain>
    </source>
</reference>
<dbReference type="GO" id="GO:0033503">
    <property type="term" value="C:HULC complex"/>
    <property type="evidence" value="ECO:0007669"/>
    <property type="project" value="TreeGrafter"/>
</dbReference>
<dbReference type="AlphaFoldDB" id="A0A8H7PJW0"/>
<evidence type="ECO:0000313" key="17">
    <source>
        <dbReference type="Proteomes" id="UP000612746"/>
    </source>
</evidence>
<comment type="caution">
    <text evidence="16">The sequence shown here is derived from an EMBL/GenBank/DDBJ whole genome shotgun (WGS) entry which is preliminary data.</text>
</comment>
<dbReference type="CDD" id="cd16499">
    <property type="entry name" value="RING-HC_Bre1-like"/>
    <property type="match status" value="1"/>
</dbReference>
<gene>
    <name evidence="16" type="ORF">INT44_007759</name>
</gene>
<keyword evidence="12 14" id="KW-0539">Nucleus</keyword>
<keyword evidence="7 13" id="KW-0863">Zinc-finger</keyword>
<dbReference type="GO" id="GO:0016567">
    <property type="term" value="P:protein ubiquitination"/>
    <property type="evidence" value="ECO:0007669"/>
    <property type="project" value="UniProtKB-UniRule"/>
</dbReference>
<dbReference type="SUPFAM" id="SSF57850">
    <property type="entry name" value="RING/U-box"/>
    <property type="match status" value="1"/>
</dbReference>
<comment type="pathway">
    <text evidence="3 14">Protein modification; protein ubiquitination.</text>
</comment>
<dbReference type="InterPro" id="IPR001841">
    <property type="entry name" value="Znf_RING"/>
</dbReference>
<accession>A0A8H7PJW0</accession>
<evidence type="ECO:0000256" key="7">
    <source>
        <dbReference type="ARBA" id="ARBA00022771"/>
    </source>
</evidence>
<feature type="non-terminal residue" evidence="16">
    <location>
        <position position="212"/>
    </location>
</feature>
<dbReference type="GO" id="GO:0008270">
    <property type="term" value="F:zinc ion binding"/>
    <property type="evidence" value="ECO:0007669"/>
    <property type="project" value="UniProtKB-KW"/>
</dbReference>
<evidence type="ECO:0000256" key="12">
    <source>
        <dbReference type="ARBA" id="ARBA00023242"/>
    </source>
</evidence>
<dbReference type="GO" id="GO:0061630">
    <property type="term" value="F:ubiquitin protein ligase activity"/>
    <property type="evidence" value="ECO:0007669"/>
    <property type="project" value="UniProtKB-EC"/>
</dbReference>
<evidence type="ECO:0000313" key="16">
    <source>
        <dbReference type="EMBL" id="KAG2175271.1"/>
    </source>
</evidence>
<dbReference type="InterPro" id="IPR013083">
    <property type="entry name" value="Znf_RING/FYVE/PHD"/>
</dbReference>
<comment type="subcellular location">
    <subcellularLocation>
        <location evidence="2 14">Nucleus</location>
    </subcellularLocation>
</comment>
<dbReference type="EC" id="2.3.2.27" evidence="14"/>
<evidence type="ECO:0000256" key="8">
    <source>
        <dbReference type="ARBA" id="ARBA00022786"/>
    </source>
</evidence>
<proteinExistence type="inferred from homology"/>
<dbReference type="PANTHER" id="PTHR23163:SF0">
    <property type="entry name" value="E3 UBIQUITIN-PROTEIN LIGASE BRE1"/>
    <property type="match status" value="1"/>
</dbReference>
<dbReference type="Gene3D" id="3.30.40.10">
    <property type="entry name" value="Zinc/RING finger domain, C3HC4 (zinc finger)"/>
    <property type="match status" value="1"/>
</dbReference>
<evidence type="ECO:0000256" key="13">
    <source>
        <dbReference type="PROSITE-ProRule" id="PRU00175"/>
    </source>
</evidence>
<keyword evidence="9 14" id="KW-0862">Zinc</keyword>
<evidence type="ECO:0000256" key="4">
    <source>
        <dbReference type="ARBA" id="ARBA00005555"/>
    </source>
</evidence>
<evidence type="ECO:0000256" key="5">
    <source>
        <dbReference type="ARBA" id="ARBA00022679"/>
    </source>
</evidence>
<evidence type="ECO:0000256" key="10">
    <source>
        <dbReference type="ARBA" id="ARBA00022853"/>
    </source>
</evidence>
<dbReference type="PANTHER" id="PTHR23163">
    <property type="entry name" value="RING FINGER PROTEIN-RELATED"/>
    <property type="match status" value="1"/>
</dbReference>
<evidence type="ECO:0000256" key="2">
    <source>
        <dbReference type="ARBA" id="ARBA00004123"/>
    </source>
</evidence>
<evidence type="ECO:0000256" key="11">
    <source>
        <dbReference type="ARBA" id="ARBA00023054"/>
    </source>
</evidence>
<evidence type="ECO:0000256" key="14">
    <source>
        <dbReference type="RuleBase" id="RU365038"/>
    </source>
</evidence>
<keyword evidence="8 14" id="KW-0833">Ubl conjugation pathway</keyword>
<evidence type="ECO:0000256" key="1">
    <source>
        <dbReference type="ARBA" id="ARBA00000900"/>
    </source>
</evidence>
<evidence type="ECO:0000256" key="6">
    <source>
        <dbReference type="ARBA" id="ARBA00022723"/>
    </source>
</evidence>
<evidence type="ECO:0000256" key="9">
    <source>
        <dbReference type="ARBA" id="ARBA00022833"/>
    </source>
</evidence>
<keyword evidence="17" id="KW-1185">Reference proteome</keyword>
<keyword evidence="5 14" id="KW-0808">Transferase</keyword>
<keyword evidence="11 14" id="KW-0175">Coiled coil</keyword>
<dbReference type="PROSITE" id="PS50089">
    <property type="entry name" value="ZF_RING_2"/>
    <property type="match status" value="1"/>
</dbReference>
<comment type="catalytic activity">
    <reaction evidence="1 14">
        <text>S-ubiquitinyl-[E2 ubiquitin-conjugating enzyme]-L-cysteine + [acceptor protein]-L-lysine = [E2 ubiquitin-conjugating enzyme]-L-cysteine + N(6)-ubiquitinyl-[acceptor protein]-L-lysine.</text>
        <dbReference type="EC" id="2.3.2.27"/>
    </reaction>
</comment>
<dbReference type="Pfam" id="PF00097">
    <property type="entry name" value="zf-C3HC4"/>
    <property type="match status" value="1"/>
</dbReference>
<dbReference type="PROSITE" id="PS00518">
    <property type="entry name" value="ZF_RING_1"/>
    <property type="match status" value="1"/>
</dbReference>
<dbReference type="UniPathway" id="UPA00143"/>
<keyword evidence="6 14" id="KW-0479">Metal-binding</keyword>
<dbReference type="GO" id="GO:0006325">
    <property type="term" value="P:chromatin organization"/>
    <property type="evidence" value="ECO:0007669"/>
    <property type="project" value="UniProtKB-KW"/>
</dbReference>
<comment type="similarity">
    <text evidence="4 14">Belongs to the BRE1 family.</text>
</comment>